<accession>A0AAE0M670</accession>
<dbReference type="Gene3D" id="3.40.50.2300">
    <property type="match status" value="1"/>
</dbReference>
<reference evidence="2" key="1">
    <citation type="journal article" date="2023" name="Mol. Phylogenet. Evol.">
        <title>Genome-scale phylogeny and comparative genomics of the fungal order Sordariales.</title>
        <authorList>
            <person name="Hensen N."/>
            <person name="Bonometti L."/>
            <person name="Westerberg I."/>
            <person name="Brannstrom I.O."/>
            <person name="Guillou S."/>
            <person name="Cros-Aarteil S."/>
            <person name="Calhoun S."/>
            <person name="Haridas S."/>
            <person name="Kuo A."/>
            <person name="Mondo S."/>
            <person name="Pangilinan J."/>
            <person name="Riley R."/>
            <person name="LaButti K."/>
            <person name="Andreopoulos B."/>
            <person name="Lipzen A."/>
            <person name="Chen C."/>
            <person name="Yan M."/>
            <person name="Daum C."/>
            <person name="Ng V."/>
            <person name="Clum A."/>
            <person name="Steindorff A."/>
            <person name="Ohm R.A."/>
            <person name="Martin F."/>
            <person name="Silar P."/>
            <person name="Natvig D.O."/>
            <person name="Lalanne C."/>
            <person name="Gautier V."/>
            <person name="Ament-Velasquez S.L."/>
            <person name="Kruys A."/>
            <person name="Hutchinson M.I."/>
            <person name="Powell A.J."/>
            <person name="Barry K."/>
            <person name="Miller A.N."/>
            <person name="Grigoriev I.V."/>
            <person name="Debuchy R."/>
            <person name="Gladieux P."/>
            <person name="Hiltunen Thoren M."/>
            <person name="Johannesson H."/>
        </authorList>
    </citation>
    <scope>NUCLEOTIDE SEQUENCE</scope>
    <source>
        <strain evidence="2">CBS 118394</strain>
    </source>
</reference>
<dbReference type="Proteomes" id="UP001283341">
    <property type="component" value="Unassembled WGS sequence"/>
</dbReference>
<keyword evidence="3" id="KW-1185">Reference proteome</keyword>
<proteinExistence type="predicted"/>
<name>A0AAE0M670_9PEZI</name>
<dbReference type="EMBL" id="JAUEDM010000004">
    <property type="protein sequence ID" value="KAK3319414.1"/>
    <property type="molecule type" value="Genomic_DNA"/>
</dbReference>
<feature type="region of interest" description="Disordered" evidence="1">
    <location>
        <begin position="159"/>
        <end position="195"/>
    </location>
</feature>
<organism evidence="2 3">
    <name type="scientific">Apodospora peruviana</name>
    <dbReference type="NCBI Taxonomy" id="516989"/>
    <lineage>
        <taxon>Eukaryota</taxon>
        <taxon>Fungi</taxon>
        <taxon>Dikarya</taxon>
        <taxon>Ascomycota</taxon>
        <taxon>Pezizomycotina</taxon>
        <taxon>Sordariomycetes</taxon>
        <taxon>Sordariomycetidae</taxon>
        <taxon>Sordariales</taxon>
        <taxon>Lasiosphaeriaceae</taxon>
        <taxon>Apodospora</taxon>
    </lineage>
</organism>
<sequence>MDIGTIITAVEAVNKAIEIYKRIDDLPQQMTKLGERMERQKTVLLQVEAFIRQYGGDSDYPILQSGQTADLKRILGNIKDNAGRVYDLFDRVEKDILSREHNLQFRHKWAAQIWFALVEKQPDKIQDIMDEIKHDRKELSDYIGIMNSGLAAQILKKQKNPTPTNNNNNNGSNKPTKEIAIPKPRPKPSPSVSPLPTRRDYKVLFVDPRNQARSVVAEAYLKLNAQLTRKAGAKAVWRIKSMHSAGFFVRNRSNITDIIDKELDYSQPSNRFPLVDGAEPPNPVAMAALFDNNSYPYSFKKGIQEKMTAKRSCGLRRDIFKNYDYIIVFTNREHENMVKLKEALYKKGENGERGKGRVLHLGMYTPLRNGAPRDIVTVAPRKGDDGKTVERRSDWNMKVSEIKIAIRAFLKEEMRWEKPDETQLGMKGSAELTV</sequence>
<reference evidence="2" key="2">
    <citation type="submission" date="2023-06" db="EMBL/GenBank/DDBJ databases">
        <authorList>
            <consortium name="Lawrence Berkeley National Laboratory"/>
            <person name="Haridas S."/>
            <person name="Hensen N."/>
            <person name="Bonometti L."/>
            <person name="Westerberg I."/>
            <person name="Brannstrom I.O."/>
            <person name="Guillou S."/>
            <person name="Cros-Aarteil S."/>
            <person name="Calhoun S."/>
            <person name="Kuo A."/>
            <person name="Mondo S."/>
            <person name="Pangilinan J."/>
            <person name="Riley R."/>
            <person name="Labutti K."/>
            <person name="Andreopoulos B."/>
            <person name="Lipzen A."/>
            <person name="Chen C."/>
            <person name="Yanf M."/>
            <person name="Daum C."/>
            <person name="Ng V."/>
            <person name="Clum A."/>
            <person name="Steindorff A."/>
            <person name="Ohm R."/>
            <person name="Martin F."/>
            <person name="Silar P."/>
            <person name="Natvig D."/>
            <person name="Lalanne C."/>
            <person name="Gautier V."/>
            <person name="Ament-Velasquez S.L."/>
            <person name="Kruys A."/>
            <person name="Hutchinson M.I."/>
            <person name="Powell A.J."/>
            <person name="Barry K."/>
            <person name="Miller A.N."/>
            <person name="Grigoriev I.V."/>
            <person name="Debuchy R."/>
            <person name="Gladieux P."/>
            <person name="Thoren M.H."/>
            <person name="Johannesson H."/>
        </authorList>
    </citation>
    <scope>NUCLEOTIDE SEQUENCE</scope>
    <source>
        <strain evidence="2">CBS 118394</strain>
    </source>
</reference>
<gene>
    <name evidence="2" type="ORF">B0H66DRAFT_476455</name>
</gene>
<comment type="caution">
    <text evidence="2">The sequence shown here is derived from an EMBL/GenBank/DDBJ whole genome shotgun (WGS) entry which is preliminary data.</text>
</comment>
<evidence type="ECO:0000256" key="1">
    <source>
        <dbReference type="SAM" id="MobiDB-lite"/>
    </source>
</evidence>
<protein>
    <submittedName>
        <fullName evidence="2">Uncharacterized protein</fullName>
    </submittedName>
</protein>
<dbReference type="AlphaFoldDB" id="A0AAE0M670"/>
<evidence type="ECO:0000313" key="2">
    <source>
        <dbReference type="EMBL" id="KAK3319414.1"/>
    </source>
</evidence>
<feature type="compositionally biased region" description="Low complexity" evidence="1">
    <location>
        <begin position="160"/>
        <end position="174"/>
    </location>
</feature>
<evidence type="ECO:0000313" key="3">
    <source>
        <dbReference type="Proteomes" id="UP001283341"/>
    </source>
</evidence>